<accession>A0ABV7CWF5</accession>
<reference evidence="3" key="1">
    <citation type="journal article" date="2019" name="Int. J. Syst. Evol. Microbiol.">
        <title>The Global Catalogue of Microorganisms (GCM) 10K type strain sequencing project: providing services to taxonomists for standard genome sequencing and annotation.</title>
        <authorList>
            <consortium name="The Broad Institute Genomics Platform"/>
            <consortium name="The Broad Institute Genome Sequencing Center for Infectious Disease"/>
            <person name="Wu L."/>
            <person name="Ma J."/>
        </authorList>
    </citation>
    <scope>NUCLEOTIDE SEQUENCE [LARGE SCALE GENOMIC DNA]</scope>
    <source>
        <strain evidence="3">KCTC 13128</strain>
    </source>
</reference>
<keyword evidence="1" id="KW-0472">Membrane</keyword>
<keyword evidence="3" id="KW-1185">Reference proteome</keyword>
<evidence type="ECO:0000313" key="3">
    <source>
        <dbReference type="Proteomes" id="UP001595279"/>
    </source>
</evidence>
<dbReference type="Proteomes" id="UP001595279">
    <property type="component" value="Unassembled WGS sequence"/>
</dbReference>
<dbReference type="RefSeq" id="WP_390272419.1">
    <property type="nucleotide sequence ID" value="NZ_JBHRSA010000043.1"/>
</dbReference>
<keyword evidence="1" id="KW-1133">Transmembrane helix</keyword>
<comment type="caution">
    <text evidence="2">The sequence shown here is derived from an EMBL/GenBank/DDBJ whole genome shotgun (WGS) entry which is preliminary data.</text>
</comment>
<keyword evidence="1" id="KW-0812">Transmembrane</keyword>
<evidence type="ECO:0000256" key="1">
    <source>
        <dbReference type="SAM" id="Phobius"/>
    </source>
</evidence>
<feature type="transmembrane region" description="Helical" evidence="1">
    <location>
        <begin position="46"/>
        <end position="65"/>
    </location>
</feature>
<proteinExistence type="predicted"/>
<dbReference type="EMBL" id="JBHRSA010000043">
    <property type="protein sequence ID" value="MFC3040806.1"/>
    <property type="molecule type" value="Genomic_DNA"/>
</dbReference>
<protein>
    <submittedName>
        <fullName evidence="2">Uncharacterized protein</fullName>
    </submittedName>
</protein>
<name>A0ABV7CWF5_9BACI</name>
<sequence length="169" mass="20069">MIKEKVIEFLFNNKKYRVEKFVLLILFWPVVLYLSTAFRISLTDLFLPVLTLIVLLSIIQIAWYNKKKEIKTGVSDWIGMIFCLIVLIAMLFINYNENKLENAVYDAIEEKVGNETFTIEFIDEMKKKESYIVVGYTMEDDDTKYLERYYWCDGELVHDGTKEIEDEKN</sequence>
<gene>
    <name evidence="2" type="ORF">ACFOGI_11160</name>
</gene>
<evidence type="ECO:0000313" key="2">
    <source>
        <dbReference type="EMBL" id="MFC3040806.1"/>
    </source>
</evidence>
<feature type="transmembrane region" description="Helical" evidence="1">
    <location>
        <begin position="77"/>
        <end position="95"/>
    </location>
</feature>
<organism evidence="2 3">
    <name type="scientific">Virgibacillus xinjiangensis</name>
    <dbReference type="NCBI Taxonomy" id="393090"/>
    <lineage>
        <taxon>Bacteria</taxon>
        <taxon>Bacillati</taxon>
        <taxon>Bacillota</taxon>
        <taxon>Bacilli</taxon>
        <taxon>Bacillales</taxon>
        <taxon>Bacillaceae</taxon>
        <taxon>Virgibacillus</taxon>
    </lineage>
</organism>
<feature type="transmembrane region" description="Helical" evidence="1">
    <location>
        <begin position="21"/>
        <end position="40"/>
    </location>
</feature>